<comment type="caution">
    <text evidence="2">The sequence shown here is derived from an EMBL/GenBank/DDBJ whole genome shotgun (WGS) entry which is preliminary data.</text>
</comment>
<dbReference type="RefSeq" id="WP_161140801.1">
    <property type="nucleotide sequence ID" value="NZ_SPKJ01000038.1"/>
</dbReference>
<protein>
    <submittedName>
        <fullName evidence="2">NAD(P)-dependent oxidoreductase</fullName>
    </submittedName>
</protein>
<evidence type="ECO:0000259" key="1">
    <source>
        <dbReference type="Pfam" id="PF01370"/>
    </source>
</evidence>
<reference evidence="2" key="1">
    <citation type="submission" date="2019-03" db="EMBL/GenBank/DDBJ databases">
        <title>Afifella sp. nov., isolated from activated sludge.</title>
        <authorList>
            <person name="Li Q."/>
            <person name="Liu Y."/>
        </authorList>
    </citation>
    <scope>NUCLEOTIDE SEQUENCE</scope>
    <source>
        <strain evidence="2">L72</strain>
    </source>
</reference>
<accession>A0A964T5V2</accession>
<dbReference type="OrthoDB" id="9771073at2"/>
<name>A0A964T5V2_9HYPH</name>
<keyword evidence="3" id="KW-1185">Reference proteome</keyword>
<dbReference type="Proteomes" id="UP000773614">
    <property type="component" value="Unassembled WGS sequence"/>
</dbReference>
<dbReference type="InterPro" id="IPR036291">
    <property type="entry name" value="NAD(P)-bd_dom_sf"/>
</dbReference>
<dbReference type="Pfam" id="PF01370">
    <property type="entry name" value="Epimerase"/>
    <property type="match status" value="1"/>
</dbReference>
<proteinExistence type="predicted"/>
<dbReference type="EMBL" id="SPKJ01000038">
    <property type="protein sequence ID" value="MYZ48452.1"/>
    <property type="molecule type" value="Genomic_DNA"/>
</dbReference>
<dbReference type="SUPFAM" id="SSF51735">
    <property type="entry name" value="NAD(P)-binding Rossmann-fold domains"/>
    <property type="match status" value="1"/>
</dbReference>
<dbReference type="PANTHER" id="PTHR43245">
    <property type="entry name" value="BIFUNCTIONAL POLYMYXIN RESISTANCE PROTEIN ARNA"/>
    <property type="match status" value="1"/>
</dbReference>
<dbReference type="AlphaFoldDB" id="A0A964T5V2"/>
<sequence>MKVLLTGGLGRLGRYVAKALEDSHEIVLFDAVPGTDARHAVVIGDIRSEDDVTRAIAGCDAVVHLAGIPILTPEHRAIWDINTSGTLNVLECMVASNARRIVFASSICAEGFINSSSPLPLRSVPVDESYDGVPDDIYGLSKTVGELLCQAYVRRHGFTAVSLRFATIRYPEIPQSVARLKRHSEEDGARFLWNYVDARDAAQATKLALESDLDGHHAFHVGADDTCSPISSRELVSRFYPYGNPAFEAGFPATEHEAVWSIREIKRTLGYQPRHTWRAEPQ</sequence>
<feature type="domain" description="NAD-dependent epimerase/dehydratase" evidence="1">
    <location>
        <begin position="3"/>
        <end position="222"/>
    </location>
</feature>
<gene>
    <name evidence="2" type="ORF">E4O86_12105</name>
</gene>
<dbReference type="InterPro" id="IPR050177">
    <property type="entry name" value="Lipid_A_modif_metabolic_enz"/>
</dbReference>
<dbReference type="Gene3D" id="3.40.50.720">
    <property type="entry name" value="NAD(P)-binding Rossmann-like Domain"/>
    <property type="match status" value="1"/>
</dbReference>
<evidence type="ECO:0000313" key="3">
    <source>
        <dbReference type="Proteomes" id="UP000773614"/>
    </source>
</evidence>
<dbReference type="InterPro" id="IPR001509">
    <property type="entry name" value="Epimerase_deHydtase"/>
</dbReference>
<organism evidence="2 3">
    <name type="scientific">Propylenella binzhouense</name>
    <dbReference type="NCBI Taxonomy" id="2555902"/>
    <lineage>
        <taxon>Bacteria</taxon>
        <taxon>Pseudomonadati</taxon>
        <taxon>Pseudomonadota</taxon>
        <taxon>Alphaproteobacteria</taxon>
        <taxon>Hyphomicrobiales</taxon>
        <taxon>Propylenellaceae</taxon>
        <taxon>Propylenella</taxon>
    </lineage>
</organism>
<evidence type="ECO:0000313" key="2">
    <source>
        <dbReference type="EMBL" id="MYZ48452.1"/>
    </source>
</evidence>